<organism evidence="3 4">
    <name type="scientific">Kordia periserrulae</name>
    <dbReference type="NCBI Taxonomy" id="701523"/>
    <lineage>
        <taxon>Bacteria</taxon>
        <taxon>Pseudomonadati</taxon>
        <taxon>Bacteroidota</taxon>
        <taxon>Flavobacteriia</taxon>
        <taxon>Flavobacteriales</taxon>
        <taxon>Flavobacteriaceae</taxon>
        <taxon>Kordia</taxon>
    </lineage>
</organism>
<dbReference type="InterPro" id="IPR029058">
    <property type="entry name" value="AB_hydrolase_fold"/>
</dbReference>
<evidence type="ECO:0000313" key="4">
    <source>
        <dbReference type="Proteomes" id="UP000244090"/>
    </source>
</evidence>
<dbReference type="EMBL" id="QBKT01000003">
    <property type="protein sequence ID" value="PTX62098.1"/>
    <property type="molecule type" value="Genomic_DNA"/>
</dbReference>
<dbReference type="GO" id="GO:0006508">
    <property type="term" value="P:proteolysis"/>
    <property type="evidence" value="ECO:0007669"/>
    <property type="project" value="InterPro"/>
</dbReference>
<evidence type="ECO:0000259" key="2">
    <source>
        <dbReference type="Pfam" id="PF12146"/>
    </source>
</evidence>
<sequence>MKHLLIPIFIVLSYSVFGQTAKGNSNSIHTTQYVEIGGVKQFVSIKGDKSKPLLLYLHGGPGAATSSHRQQITNILETHFLVVHWDQRGAGKSENSNLKPPTLSEMKQDAEEILKYLLKEFNKDKIVLVTNSWGTVLGFHLALHYPNAIDALVAISPLIDNQKSQHLTNNKLISYYNTHDNIEAVKQLTAVHIPYENVEDMVIQFKWISNFKGTHISDTEFQQYMKFFKQWEKQWMPLYKELYAINLLKDKTVFKIPIYILIGEHDLTTNAELTEAFFKKLEAPKKQLFWLKNVGHHIPMYKSNEMQNLVGNILLKETTQIKQKQKQK</sequence>
<proteinExistence type="predicted"/>
<keyword evidence="1" id="KW-0378">Hydrolase</keyword>
<feature type="domain" description="Serine aminopeptidase S33" evidence="2">
    <location>
        <begin position="51"/>
        <end position="298"/>
    </location>
</feature>
<dbReference type="PRINTS" id="PR00793">
    <property type="entry name" value="PROAMNOPTASE"/>
</dbReference>
<evidence type="ECO:0000256" key="1">
    <source>
        <dbReference type="ARBA" id="ARBA00022801"/>
    </source>
</evidence>
<dbReference type="GO" id="GO:0008233">
    <property type="term" value="F:peptidase activity"/>
    <property type="evidence" value="ECO:0007669"/>
    <property type="project" value="InterPro"/>
</dbReference>
<accession>A0A2T6C1A5</accession>
<gene>
    <name evidence="3" type="ORF">C8N46_103196</name>
</gene>
<reference evidence="3 4" key="1">
    <citation type="submission" date="2018-04" db="EMBL/GenBank/DDBJ databases">
        <title>Genomic Encyclopedia of Archaeal and Bacterial Type Strains, Phase II (KMG-II): from individual species to whole genera.</title>
        <authorList>
            <person name="Goeker M."/>
        </authorList>
    </citation>
    <scope>NUCLEOTIDE SEQUENCE [LARGE SCALE GENOMIC DNA]</scope>
    <source>
        <strain evidence="3 4">DSM 25731</strain>
    </source>
</reference>
<dbReference type="PANTHER" id="PTHR43329">
    <property type="entry name" value="EPOXIDE HYDROLASE"/>
    <property type="match status" value="1"/>
</dbReference>
<dbReference type="InterPro" id="IPR022742">
    <property type="entry name" value="Hydrolase_4"/>
</dbReference>
<evidence type="ECO:0000313" key="3">
    <source>
        <dbReference type="EMBL" id="PTX62098.1"/>
    </source>
</evidence>
<protein>
    <submittedName>
        <fullName evidence="3">Pimeloyl-ACP methyl ester carboxylesterase</fullName>
    </submittedName>
</protein>
<name>A0A2T6C1A5_9FLAO</name>
<dbReference type="Gene3D" id="3.40.50.1820">
    <property type="entry name" value="alpha/beta hydrolase"/>
    <property type="match status" value="1"/>
</dbReference>
<keyword evidence="4" id="KW-1185">Reference proteome</keyword>
<dbReference type="Pfam" id="PF12146">
    <property type="entry name" value="Hydrolase_4"/>
    <property type="match status" value="1"/>
</dbReference>
<comment type="caution">
    <text evidence="3">The sequence shown here is derived from an EMBL/GenBank/DDBJ whole genome shotgun (WGS) entry which is preliminary data.</text>
</comment>
<dbReference type="AlphaFoldDB" id="A0A2T6C1A5"/>
<dbReference type="Proteomes" id="UP000244090">
    <property type="component" value="Unassembled WGS sequence"/>
</dbReference>
<dbReference type="OrthoDB" id="9796770at2"/>
<dbReference type="InterPro" id="IPR002410">
    <property type="entry name" value="Peptidase_S33"/>
</dbReference>
<dbReference type="SUPFAM" id="SSF53474">
    <property type="entry name" value="alpha/beta-Hydrolases"/>
    <property type="match status" value="1"/>
</dbReference>
<dbReference type="RefSeq" id="WP_108114319.1">
    <property type="nucleotide sequence ID" value="NZ_QBKT01000003.1"/>
</dbReference>